<evidence type="ECO:0000256" key="4">
    <source>
        <dbReference type="ARBA" id="ARBA00022840"/>
    </source>
</evidence>
<evidence type="ECO:0000256" key="3">
    <source>
        <dbReference type="ARBA" id="ARBA00022777"/>
    </source>
</evidence>
<dbReference type="InterPro" id="IPR036759">
    <property type="entry name" value="TPK_catalytic_sf"/>
</dbReference>
<dbReference type="GO" id="GO:0030975">
    <property type="term" value="F:thiamine binding"/>
    <property type="evidence" value="ECO:0007669"/>
    <property type="project" value="InterPro"/>
</dbReference>
<dbReference type="NCBIfam" id="TIGR01378">
    <property type="entry name" value="thi_PPkinase"/>
    <property type="match status" value="1"/>
</dbReference>
<dbReference type="EC" id="2.7.6.2" evidence="5"/>
<gene>
    <name evidence="7" type="ORF">OW157_02725</name>
</gene>
<dbReference type="CDD" id="cd07995">
    <property type="entry name" value="TPK"/>
    <property type="match status" value="1"/>
</dbReference>
<evidence type="ECO:0000256" key="2">
    <source>
        <dbReference type="ARBA" id="ARBA00022741"/>
    </source>
</evidence>
<dbReference type="Gene3D" id="3.40.50.10240">
    <property type="entry name" value="Thiamin pyrophosphokinase, catalytic domain"/>
    <property type="match status" value="1"/>
</dbReference>
<keyword evidence="1 7" id="KW-0808">Transferase</keyword>
<dbReference type="InterPro" id="IPR053149">
    <property type="entry name" value="TPK"/>
</dbReference>
<dbReference type="InterPro" id="IPR007371">
    <property type="entry name" value="TPK_catalytic"/>
</dbReference>
<keyword evidence="3" id="KW-0418">Kinase</keyword>
<dbReference type="SMART" id="SM00983">
    <property type="entry name" value="TPK_B1_binding"/>
    <property type="match status" value="1"/>
</dbReference>
<sequence length="221" mass="24715">MQLFMIGSGPFDPDFFRDYVQHHVASDANVAYVGVDLGAERFLEMGIPMTFAIGDFDSVSAAVYAKIVQATNQVTRLNPMKDETDMEAALNHILDQGIEADIHIFGALGGRVDHSLSNLWIAYKPQYQDILDRIHLVNPKNQVTFLRPGKFTVDQLAGMKYLSFVAMTPVRKLKLKHVVYTLDGMNMDYPLALISNEFLPDQEQMSGSFKEGILAVIQAKD</sequence>
<protein>
    <recommendedName>
        <fullName evidence="5">Thiamine diphosphokinase</fullName>
        <ecNumber evidence="5">2.7.6.2</ecNumber>
    </recommendedName>
</protein>
<dbReference type="InterPro" id="IPR006282">
    <property type="entry name" value="Thi_PPkinase"/>
</dbReference>
<dbReference type="GO" id="GO:0004788">
    <property type="term" value="F:thiamine diphosphokinase activity"/>
    <property type="evidence" value="ECO:0007669"/>
    <property type="project" value="UniProtKB-UniRule"/>
</dbReference>
<dbReference type="GO" id="GO:0016301">
    <property type="term" value="F:kinase activity"/>
    <property type="evidence" value="ECO:0007669"/>
    <property type="project" value="UniProtKB-KW"/>
</dbReference>
<keyword evidence="8" id="KW-1185">Reference proteome</keyword>
<dbReference type="AlphaFoldDB" id="A0A9X3FP97"/>
<dbReference type="GO" id="GO:0006772">
    <property type="term" value="P:thiamine metabolic process"/>
    <property type="evidence" value="ECO:0007669"/>
    <property type="project" value="UniProtKB-UniRule"/>
</dbReference>
<keyword evidence="2" id="KW-0547">Nucleotide-binding</keyword>
<keyword evidence="4" id="KW-0067">ATP-binding</keyword>
<feature type="domain" description="Thiamin pyrophosphokinase thiamin-binding" evidence="6">
    <location>
        <begin position="149"/>
        <end position="215"/>
    </location>
</feature>
<reference evidence="7" key="1">
    <citation type="submission" date="2022-12" db="EMBL/GenBank/DDBJ databases">
        <title>Description and comparative metabolic analysis of Aerococcus sp. nov., isolated from the feces of a pig.</title>
        <authorList>
            <person name="Chang Y.-H."/>
        </authorList>
    </citation>
    <scope>NUCLEOTIDE SEQUENCE</scope>
    <source>
        <strain evidence="7">YH-aer222</strain>
    </source>
</reference>
<dbReference type="Pfam" id="PF04265">
    <property type="entry name" value="TPK_B1_binding"/>
    <property type="match status" value="1"/>
</dbReference>
<dbReference type="GO" id="GO:0005524">
    <property type="term" value="F:ATP binding"/>
    <property type="evidence" value="ECO:0007669"/>
    <property type="project" value="UniProtKB-KW"/>
</dbReference>
<dbReference type="SUPFAM" id="SSF63999">
    <property type="entry name" value="Thiamin pyrophosphokinase, catalytic domain"/>
    <property type="match status" value="1"/>
</dbReference>
<evidence type="ECO:0000313" key="8">
    <source>
        <dbReference type="Proteomes" id="UP001146670"/>
    </source>
</evidence>
<dbReference type="InterPro" id="IPR007373">
    <property type="entry name" value="Thiamin_PyroPKinase_B1-bd"/>
</dbReference>
<evidence type="ECO:0000256" key="1">
    <source>
        <dbReference type="ARBA" id="ARBA00022679"/>
    </source>
</evidence>
<organism evidence="7 8">
    <name type="scientific">Aerococcus kribbianus</name>
    <dbReference type="NCBI Taxonomy" id="2999064"/>
    <lineage>
        <taxon>Bacteria</taxon>
        <taxon>Bacillati</taxon>
        <taxon>Bacillota</taxon>
        <taxon>Bacilli</taxon>
        <taxon>Lactobacillales</taxon>
        <taxon>Aerococcaceae</taxon>
        <taxon>Aerococcus</taxon>
    </lineage>
</organism>
<proteinExistence type="predicted"/>
<dbReference type="Proteomes" id="UP001146670">
    <property type="component" value="Unassembled WGS sequence"/>
</dbReference>
<dbReference type="GO" id="GO:0009229">
    <property type="term" value="P:thiamine diphosphate biosynthetic process"/>
    <property type="evidence" value="ECO:0007669"/>
    <property type="project" value="InterPro"/>
</dbReference>
<dbReference type="Pfam" id="PF04263">
    <property type="entry name" value="TPK_catalytic"/>
    <property type="match status" value="1"/>
</dbReference>
<dbReference type="PANTHER" id="PTHR41299">
    <property type="entry name" value="THIAMINE PYROPHOSPHOKINASE"/>
    <property type="match status" value="1"/>
</dbReference>
<accession>A0A9X3FP97</accession>
<dbReference type="EMBL" id="JAPRFR010000001">
    <property type="protein sequence ID" value="MCZ0725481.1"/>
    <property type="molecule type" value="Genomic_DNA"/>
</dbReference>
<dbReference type="RefSeq" id="WP_268751799.1">
    <property type="nucleotide sequence ID" value="NZ_JAPRFQ010000001.1"/>
</dbReference>
<evidence type="ECO:0000313" key="7">
    <source>
        <dbReference type="EMBL" id="MCZ0725481.1"/>
    </source>
</evidence>
<name>A0A9X3FP97_9LACT</name>
<evidence type="ECO:0000259" key="6">
    <source>
        <dbReference type="SMART" id="SM00983"/>
    </source>
</evidence>
<evidence type="ECO:0000256" key="5">
    <source>
        <dbReference type="NCBIfam" id="TIGR01378"/>
    </source>
</evidence>
<dbReference type="PANTHER" id="PTHR41299:SF1">
    <property type="entry name" value="THIAMINE PYROPHOSPHOKINASE"/>
    <property type="match status" value="1"/>
</dbReference>
<comment type="caution">
    <text evidence="7">The sequence shown here is derived from an EMBL/GenBank/DDBJ whole genome shotgun (WGS) entry which is preliminary data.</text>
</comment>